<dbReference type="AlphaFoldDB" id="A0A4Y7SWK0"/>
<evidence type="ECO:0000313" key="7">
    <source>
        <dbReference type="EMBL" id="TEB26240.1"/>
    </source>
</evidence>
<organism evidence="7 8">
    <name type="scientific">Coprinellus micaceus</name>
    <name type="common">Glistening ink-cap mushroom</name>
    <name type="synonym">Coprinus micaceus</name>
    <dbReference type="NCBI Taxonomy" id="71717"/>
    <lineage>
        <taxon>Eukaryota</taxon>
        <taxon>Fungi</taxon>
        <taxon>Dikarya</taxon>
        <taxon>Basidiomycota</taxon>
        <taxon>Agaricomycotina</taxon>
        <taxon>Agaricomycetes</taxon>
        <taxon>Agaricomycetidae</taxon>
        <taxon>Agaricales</taxon>
        <taxon>Agaricineae</taxon>
        <taxon>Psathyrellaceae</taxon>
        <taxon>Coprinellus</taxon>
    </lineage>
</organism>
<dbReference type="STRING" id="71717.A0A4Y7SWK0"/>
<dbReference type="EC" id="5.2.1.8" evidence="2 5"/>
<protein>
    <recommendedName>
        <fullName evidence="2 5">peptidylprolyl isomerase</fullName>
        <ecNumber evidence="2 5">5.2.1.8</ecNumber>
    </recommendedName>
</protein>
<keyword evidence="4 5" id="KW-0413">Isomerase</keyword>
<feature type="non-terminal residue" evidence="7">
    <location>
        <position position="79"/>
    </location>
</feature>
<evidence type="ECO:0000256" key="4">
    <source>
        <dbReference type="ARBA" id="ARBA00023235"/>
    </source>
</evidence>
<dbReference type="OrthoDB" id="2889355at2759"/>
<dbReference type="GO" id="GO:0003755">
    <property type="term" value="F:peptidyl-prolyl cis-trans isomerase activity"/>
    <property type="evidence" value="ECO:0007669"/>
    <property type="project" value="UniProtKB-KW"/>
</dbReference>
<evidence type="ECO:0000313" key="8">
    <source>
        <dbReference type="Proteomes" id="UP000298030"/>
    </source>
</evidence>
<keyword evidence="8" id="KW-1185">Reference proteome</keyword>
<evidence type="ECO:0000256" key="5">
    <source>
        <dbReference type="PROSITE-ProRule" id="PRU00277"/>
    </source>
</evidence>
<dbReference type="Proteomes" id="UP000298030">
    <property type="component" value="Unassembled WGS sequence"/>
</dbReference>
<feature type="non-terminal residue" evidence="7">
    <location>
        <position position="1"/>
    </location>
</feature>
<evidence type="ECO:0000259" key="6">
    <source>
        <dbReference type="PROSITE" id="PS50059"/>
    </source>
</evidence>
<dbReference type="GO" id="GO:0005783">
    <property type="term" value="C:endoplasmic reticulum"/>
    <property type="evidence" value="ECO:0007669"/>
    <property type="project" value="TreeGrafter"/>
</dbReference>
<dbReference type="InterPro" id="IPR044609">
    <property type="entry name" value="FKBP2/11"/>
</dbReference>
<gene>
    <name evidence="7" type="ORF">FA13DRAFT_1567379</name>
</gene>
<keyword evidence="3 5" id="KW-0697">Rotamase</keyword>
<reference evidence="7 8" key="1">
    <citation type="journal article" date="2019" name="Nat. Ecol. Evol.">
        <title>Megaphylogeny resolves global patterns of mushroom evolution.</title>
        <authorList>
            <person name="Varga T."/>
            <person name="Krizsan K."/>
            <person name="Foldi C."/>
            <person name="Dima B."/>
            <person name="Sanchez-Garcia M."/>
            <person name="Sanchez-Ramirez S."/>
            <person name="Szollosi G.J."/>
            <person name="Szarkandi J.G."/>
            <person name="Papp V."/>
            <person name="Albert L."/>
            <person name="Andreopoulos W."/>
            <person name="Angelini C."/>
            <person name="Antonin V."/>
            <person name="Barry K.W."/>
            <person name="Bougher N.L."/>
            <person name="Buchanan P."/>
            <person name="Buyck B."/>
            <person name="Bense V."/>
            <person name="Catcheside P."/>
            <person name="Chovatia M."/>
            <person name="Cooper J."/>
            <person name="Damon W."/>
            <person name="Desjardin D."/>
            <person name="Finy P."/>
            <person name="Geml J."/>
            <person name="Haridas S."/>
            <person name="Hughes K."/>
            <person name="Justo A."/>
            <person name="Karasinski D."/>
            <person name="Kautmanova I."/>
            <person name="Kiss B."/>
            <person name="Kocsube S."/>
            <person name="Kotiranta H."/>
            <person name="LaButti K.M."/>
            <person name="Lechner B.E."/>
            <person name="Liimatainen K."/>
            <person name="Lipzen A."/>
            <person name="Lukacs Z."/>
            <person name="Mihaltcheva S."/>
            <person name="Morgado L.N."/>
            <person name="Niskanen T."/>
            <person name="Noordeloos M.E."/>
            <person name="Ohm R.A."/>
            <person name="Ortiz-Santana B."/>
            <person name="Ovrebo C."/>
            <person name="Racz N."/>
            <person name="Riley R."/>
            <person name="Savchenko A."/>
            <person name="Shiryaev A."/>
            <person name="Soop K."/>
            <person name="Spirin V."/>
            <person name="Szebenyi C."/>
            <person name="Tomsovsky M."/>
            <person name="Tulloss R.E."/>
            <person name="Uehling J."/>
            <person name="Grigoriev I.V."/>
            <person name="Vagvolgyi C."/>
            <person name="Papp T."/>
            <person name="Martin F.M."/>
            <person name="Miettinen O."/>
            <person name="Hibbett D.S."/>
            <person name="Nagy L.G."/>
        </authorList>
    </citation>
    <scope>NUCLEOTIDE SEQUENCE [LARGE SCALE GENOMIC DNA]</scope>
    <source>
        <strain evidence="7 8">FP101781</strain>
    </source>
</reference>
<comment type="catalytic activity">
    <reaction evidence="1 5">
        <text>[protein]-peptidylproline (omega=180) = [protein]-peptidylproline (omega=0)</text>
        <dbReference type="Rhea" id="RHEA:16237"/>
        <dbReference type="Rhea" id="RHEA-COMP:10747"/>
        <dbReference type="Rhea" id="RHEA-COMP:10748"/>
        <dbReference type="ChEBI" id="CHEBI:83833"/>
        <dbReference type="ChEBI" id="CHEBI:83834"/>
        <dbReference type="EC" id="5.2.1.8"/>
    </reaction>
</comment>
<dbReference type="InterPro" id="IPR001179">
    <property type="entry name" value="PPIase_FKBP_dom"/>
</dbReference>
<evidence type="ECO:0000256" key="2">
    <source>
        <dbReference type="ARBA" id="ARBA00013194"/>
    </source>
</evidence>
<feature type="domain" description="PPIase FKBP-type" evidence="6">
    <location>
        <begin position="18"/>
        <end position="79"/>
    </location>
</feature>
<dbReference type="PANTHER" id="PTHR45779:SF7">
    <property type="entry name" value="PEPTIDYLPROLYL ISOMERASE"/>
    <property type="match status" value="1"/>
</dbReference>
<dbReference type="PANTHER" id="PTHR45779">
    <property type="entry name" value="PEPTIDYLPROLYL ISOMERASE"/>
    <property type="match status" value="1"/>
</dbReference>
<dbReference type="EMBL" id="QPFP01000050">
    <property type="protein sequence ID" value="TEB26240.1"/>
    <property type="molecule type" value="Genomic_DNA"/>
</dbReference>
<proteinExistence type="predicted"/>
<dbReference type="SUPFAM" id="SSF54534">
    <property type="entry name" value="FKBP-like"/>
    <property type="match status" value="1"/>
</dbReference>
<evidence type="ECO:0000256" key="3">
    <source>
        <dbReference type="ARBA" id="ARBA00023110"/>
    </source>
</evidence>
<evidence type="ECO:0000256" key="1">
    <source>
        <dbReference type="ARBA" id="ARBA00000971"/>
    </source>
</evidence>
<name>A0A4Y7SWK0_COPMI</name>
<dbReference type="Pfam" id="PF00254">
    <property type="entry name" value="FKBP_C"/>
    <property type="match status" value="1"/>
</dbReference>
<dbReference type="Gene3D" id="3.10.50.40">
    <property type="match status" value="1"/>
</dbReference>
<comment type="caution">
    <text evidence="7">The sequence shown here is derived from an EMBL/GenBank/DDBJ whole genome shotgun (WGS) entry which is preliminary data.</text>
</comment>
<dbReference type="InterPro" id="IPR046357">
    <property type="entry name" value="PPIase_dom_sf"/>
</dbReference>
<dbReference type="PROSITE" id="PS50059">
    <property type="entry name" value="FKBP_PPIASE"/>
    <property type="match status" value="1"/>
</dbReference>
<sequence>TTFKPASCNRGSRKSKAGDPLKVNYSGVYWKDQDTIVNSNFKSGKPYEFNLGLGQVIAGWDRGLTKMCVGEKRVLTIPT</sequence>
<accession>A0A4Y7SWK0</accession>